<reference evidence="3 4" key="1">
    <citation type="journal article" date="2009" name="Science">
        <title>Green evolution and dynamic adaptations revealed by genomes of the marine picoeukaryotes Micromonas.</title>
        <authorList>
            <person name="Worden A.Z."/>
            <person name="Lee J.H."/>
            <person name="Mock T."/>
            <person name="Rouze P."/>
            <person name="Simmons M.P."/>
            <person name="Aerts A.L."/>
            <person name="Allen A.E."/>
            <person name="Cuvelier M.L."/>
            <person name="Derelle E."/>
            <person name="Everett M.V."/>
            <person name="Foulon E."/>
            <person name="Grimwood J."/>
            <person name="Gundlach H."/>
            <person name="Henrissat B."/>
            <person name="Napoli C."/>
            <person name="McDonald S.M."/>
            <person name="Parker M.S."/>
            <person name="Rombauts S."/>
            <person name="Salamov A."/>
            <person name="Von Dassow P."/>
            <person name="Badger J.H."/>
            <person name="Coutinho P.M."/>
            <person name="Demir E."/>
            <person name="Dubchak I."/>
            <person name="Gentemann C."/>
            <person name="Eikrem W."/>
            <person name="Gready J.E."/>
            <person name="John U."/>
            <person name="Lanier W."/>
            <person name="Lindquist E.A."/>
            <person name="Lucas S."/>
            <person name="Mayer K.F."/>
            <person name="Moreau H."/>
            <person name="Not F."/>
            <person name="Otillar R."/>
            <person name="Panaud O."/>
            <person name="Pangilinan J."/>
            <person name="Paulsen I."/>
            <person name="Piegu B."/>
            <person name="Poliakov A."/>
            <person name="Robbens S."/>
            <person name="Schmutz J."/>
            <person name="Toulza E."/>
            <person name="Wyss T."/>
            <person name="Zelensky A."/>
            <person name="Zhou K."/>
            <person name="Armbrust E.V."/>
            <person name="Bhattacharya D."/>
            <person name="Goodenough U.W."/>
            <person name="Van de Peer Y."/>
            <person name="Grigoriev I.V."/>
        </authorList>
    </citation>
    <scope>NUCLEOTIDE SEQUENCE [LARGE SCALE GENOMIC DNA]</scope>
    <source>
        <strain evidence="4">RCC299 / NOUM17</strain>
    </source>
</reference>
<feature type="transmembrane region" description="Helical" evidence="2">
    <location>
        <begin position="173"/>
        <end position="191"/>
    </location>
</feature>
<evidence type="ECO:0000256" key="1">
    <source>
        <dbReference type="SAM" id="MobiDB-lite"/>
    </source>
</evidence>
<feature type="region of interest" description="Disordered" evidence="1">
    <location>
        <begin position="1"/>
        <end position="78"/>
    </location>
</feature>
<dbReference type="OrthoDB" id="2015146at2759"/>
<feature type="compositionally biased region" description="Basic residues" evidence="1">
    <location>
        <begin position="26"/>
        <end position="35"/>
    </location>
</feature>
<dbReference type="Pfam" id="PF11255">
    <property type="entry name" value="DUF3054"/>
    <property type="match status" value="1"/>
</dbReference>
<dbReference type="eggNOG" id="ENOG502QPMJ">
    <property type="taxonomic scope" value="Eukaryota"/>
</dbReference>
<proteinExistence type="predicted"/>
<dbReference type="Proteomes" id="UP000002009">
    <property type="component" value="Chromosome 5"/>
</dbReference>
<evidence type="ECO:0000313" key="4">
    <source>
        <dbReference type="Proteomes" id="UP000002009"/>
    </source>
</evidence>
<dbReference type="GeneID" id="8243770"/>
<evidence type="ECO:0000256" key="2">
    <source>
        <dbReference type="SAM" id="Phobius"/>
    </source>
</evidence>
<protein>
    <submittedName>
        <fullName evidence="3">Uncharacterized protein</fullName>
    </submittedName>
</protein>
<accession>C1E636</accession>
<sequence length="255" mass="26294">MSFAASLARPLGARSLRSTRSDSPTHHRSHRRAARIRAAEAEPAPTETKGRFRRRDPDAAPKPAPLGSGPDANAPPSGIKVIPVEQRSRDAFQGVAKVDGEAEDPALRSAKLAAGDALAILAFAAIGRGNHGEGMFFGDVLGTALPFLIGWFATAPLTGTFGEDARSTKTSNAAFAAAKGVIAGVPAGLVLRSIGKGAVPPVPFAIVAMVANGVLLVGWRTWFAGRGAGGAGAGGNKKGNPLEFMSLLMSLTKRW</sequence>
<organism evidence="3 4">
    <name type="scientific">Micromonas commoda (strain RCC299 / NOUM17 / CCMP2709)</name>
    <name type="common">Picoplanktonic green alga</name>
    <dbReference type="NCBI Taxonomy" id="296587"/>
    <lineage>
        <taxon>Eukaryota</taxon>
        <taxon>Viridiplantae</taxon>
        <taxon>Chlorophyta</taxon>
        <taxon>Mamiellophyceae</taxon>
        <taxon>Mamiellales</taxon>
        <taxon>Mamiellaceae</taxon>
        <taxon>Micromonas</taxon>
    </lineage>
</organism>
<dbReference type="EMBL" id="CP001326">
    <property type="protein sequence ID" value="ACO63742.1"/>
    <property type="molecule type" value="Genomic_DNA"/>
</dbReference>
<dbReference type="InterPro" id="IPR021414">
    <property type="entry name" value="DUF3054"/>
</dbReference>
<feature type="transmembrane region" description="Helical" evidence="2">
    <location>
        <begin position="136"/>
        <end position="153"/>
    </location>
</feature>
<keyword evidence="4" id="KW-1185">Reference proteome</keyword>
<evidence type="ECO:0000313" key="3">
    <source>
        <dbReference type="EMBL" id="ACO63742.1"/>
    </source>
</evidence>
<keyword evidence="2" id="KW-0472">Membrane</keyword>
<dbReference type="FunCoup" id="C1E636">
    <property type="interactions" value="531"/>
</dbReference>
<keyword evidence="2" id="KW-0812">Transmembrane</keyword>
<dbReference type="OMA" id="SGHLPPY"/>
<dbReference type="InParanoid" id="C1E636"/>
<dbReference type="PANTHER" id="PTHR35283">
    <property type="entry name" value="T12C22.21 PROTEIN"/>
    <property type="match status" value="1"/>
</dbReference>
<gene>
    <name evidence="3" type="ORF">MICPUN_58530</name>
</gene>
<dbReference type="KEGG" id="mis:MICPUN_58530"/>
<feature type="transmembrane region" description="Helical" evidence="2">
    <location>
        <begin position="198"/>
        <end position="219"/>
    </location>
</feature>
<dbReference type="AlphaFoldDB" id="C1E636"/>
<keyword evidence="2" id="KW-1133">Transmembrane helix</keyword>
<dbReference type="RefSeq" id="XP_002502484.1">
    <property type="nucleotide sequence ID" value="XM_002502438.1"/>
</dbReference>
<name>C1E636_MICCC</name>
<dbReference type="PANTHER" id="PTHR35283:SF3">
    <property type="entry name" value="T12C22.21 PROTEIN"/>
    <property type="match status" value="1"/>
</dbReference>